<dbReference type="Proteomes" id="UP000799537">
    <property type="component" value="Unassembled WGS sequence"/>
</dbReference>
<gene>
    <name evidence="1" type="ORF">M409DRAFT_30784</name>
</gene>
<dbReference type="RefSeq" id="XP_033659581.1">
    <property type="nucleotide sequence ID" value="XM_033810077.1"/>
</dbReference>
<protein>
    <submittedName>
        <fullName evidence="1">Uncharacterized protein</fullName>
    </submittedName>
</protein>
<evidence type="ECO:0000313" key="2">
    <source>
        <dbReference type="Proteomes" id="UP000799537"/>
    </source>
</evidence>
<accession>A0A6A6BYP3</accession>
<keyword evidence="2" id="KW-1185">Reference proteome</keyword>
<organism evidence="1 2">
    <name type="scientific">Zasmidium cellare ATCC 36951</name>
    <dbReference type="NCBI Taxonomy" id="1080233"/>
    <lineage>
        <taxon>Eukaryota</taxon>
        <taxon>Fungi</taxon>
        <taxon>Dikarya</taxon>
        <taxon>Ascomycota</taxon>
        <taxon>Pezizomycotina</taxon>
        <taxon>Dothideomycetes</taxon>
        <taxon>Dothideomycetidae</taxon>
        <taxon>Mycosphaerellales</taxon>
        <taxon>Mycosphaerellaceae</taxon>
        <taxon>Zasmidium</taxon>
    </lineage>
</organism>
<dbReference type="AlphaFoldDB" id="A0A6A6BYP3"/>
<sequence length="296" mass="32801">MNTPSTPHWPDRASSVNINGRCTRKSRGPNSVDSVAVTCCIPVYLAHQLKTRGTPDLPFQCVQPLVVKTLVAVECAVERLKDINRQETIVMEKKAISISMPSALYNHYTYGTDIELLVPFELILSMRRGDFVDLLAHERDPLIVRTLVGIAEGVARTAAATQMPARALALAKSAAEAFGLCKTIAIDEELVRDHNNTSRNSSPIVAGGTEVTNRPLYPIPEEAGSAAHAFRIRIEIANAVRRLYKDMRMENIVLVVKRFGETEYLWDVTFGGKLVRFRPLKECGIGEGDELKLWTS</sequence>
<reference evidence="1" key="1">
    <citation type="journal article" date="2020" name="Stud. Mycol.">
        <title>101 Dothideomycetes genomes: a test case for predicting lifestyles and emergence of pathogens.</title>
        <authorList>
            <person name="Haridas S."/>
            <person name="Albert R."/>
            <person name="Binder M."/>
            <person name="Bloem J."/>
            <person name="Labutti K."/>
            <person name="Salamov A."/>
            <person name="Andreopoulos B."/>
            <person name="Baker S."/>
            <person name="Barry K."/>
            <person name="Bills G."/>
            <person name="Bluhm B."/>
            <person name="Cannon C."/>
            <person name="Castanera R."/>
            <person name="Culley D."/>
            <person name="Daum C."/>
            <person name="Ezra D."/>
            <person name="Gonzalez J."/>
            <person name="Henrissat B."/>
            <person name="Kuo A."/>
            <person name="Liang C."/>
            <person name="Lipzen A."/>
            <person name="Lutzoni F."/>
            <person name="Magnuson J."/>
            <person name="Mondo S."/>
            <person name="Nolan M."/>
            <person name="Ohm R."/>
            <person name="Pangilinan J."/>
            <person name="Park H.-J."/>
            <person name="Ramirez L."/>
            <person name="Alfaro M."/>
            <person name="Sun H."/>
            <person name="Tritt A."/>
            <person name="Yoshinaga Y."/>
            <person name="Zwiers L.-H."/>
            <person name="Turgeon B."/>
            <person name="Goodwin S."/>
            <person name="Spatafora J."/>
            <person name="Crous P."/>
            <person name="Grigoriev I."/>
        </authorList>
    </citation>
    <scope>NUCLEOTIDE SEQUENCE</scope>
    <source>
        <strain evidence="1">ATCC 36951</strain>
    </source>
</reference>
<proteinExistence type="predicted"/>
<dbReference type="EMBL" id="ML993651">
    <property type="protein sequence ID" value="KAF2158692.1"/>
    <property type="molecule type" value="Genomic_DNA"/>
</dbReference>
<name>A0A6A6BYP3_ZASCE</name>
<dbReference type="GeneID" id="54563349"/>
<evidence type="ECO:0000313" key="1">
    <source>
        <dbReference type="EMBL" id="KAF2158692.1"/>
    </source>
</evidence>